<organism evidence="2 3">
    <name type="scientific">Aldrovandia affinis</name>
    <dbReference type="NCBI Taxonomy" id="143900"/>
    <lineage>
        <taxon>Eukaryota</taxon>
        <taxon>Metazoa</taxon>
        <taxon>Chordata</taxon>
        <taxon>Craniata</taxon>
        <taxon>Vertebrata</taxon>
        <taxon>Euteleostomi</taxon>
        <taxon>Actinopterygii</taxon>
        <taxon>Neopterygii</taxon>
        <taxon>Teleostei</taxon>
        <taxon>Notacanthiformes</taxon>
        <taxon>Halosauridae</taxon>
        <taxon>Aldrovandia</taxon>
    </lineage>
</organism>
<dbReference type="EMBL" id="JAINUG010000017">
    <property type="protein sequence ID" value="KAJ8412963.1"/>
    <property type="molecule type" value="Genomic_DNA"/>
</dbReference>
<gene>
    <name evidence="2" type="ORF">AAFF_G00105450</name>
</gene>
<name>A0AAD7WXV1_9TELE</name>
<evidence type="ECO:0000313" key="2">
    <source>
        <dbReference type="EMBL" id="KAJ8412963.1"/>
    </source>
</evidence>
<reference evidence="2" key="1">
    <citation type="journal article" date="2023" name="Science">
        <title>Genome structures resolve the early diversification of teleost fishes.</title>
        <authorList>
            <person name="Parey E."/>
            <person name="Louis A."/>
            <person name="Montfort J."/>
            <person name="Bouchez O."/>
            <person name="Roques C."/>
            <person name="Iampietro C."/>
            <person name="Lluch J."/>
            <person name="Castinel A."/>
            <person name="Donnadieu C."/>
            <person name="Desvignes T."/>
            <person name="Floi Bucao C."/>
            <person name="Jouanno E."/>
            <person name="Wen M."/>
            <person name="Mejri S."/>
            <person name="Dirks R."/>
            <person name="Jansen H."/>
            <person name="Henkel C."/>
            <person name="Chen W.J."/>
            <person name="Zahm M."/>
            <person name="Cabau C."/>
            <person name="Klopp C."/>
            <person name="Thompson A.W."/>
            <person name="Robinson-Rechavi M."/>
            <person name="Braasch I."/>
            <person name="Lecointre G."/>
            <person name="Bobe J."/>
            <person name="Postlethwait J.H."/>
            <person name="Berthelot C."/>
            <person name="Roest Crollius H."/>
            <person name="Guiguen Y."/>
        </authorList>
    </citation>
    <scope>NUCLEOTIDE SEQUENCE</scope>
    <source>
        <strain evidence="2">NC1722</strain>
    </source>
</reference>
<dbReference type="Proteomes" id="UP001221898">
    <property type="component" value="Unassembled WGS sequence"/>
</dbReference>
<comment type="caution">
    <text evidence="2">The sequence shown here is derived from an EMBL/GenBank/DDBJ whole genome shotgun (WGS) entry which is preliminary data.</text>
</comment>
<protein>
    <submittedName>
        <fullName evidence="2">Uncharacterized protein</fullName>
    </submittedName>
</protein>
<evidence type="ECO:0000313" key="3">
    <source>
        <dbReference type="Proteomes" id="UP001221898"/>
    </source>
</evidence>
<sequence>MRFLDRACLAKSHISSPRTEKSKADIFKTNMFVPLKSGGPGSSTLPSYGQSKQTEYSASNYFTNIPTPRAGSGQECTRRTRFRALGEAGDLWEKAKRDESEQSSAPAAFGPRSFWRRDEIRRSLNRDLLETPPLQMAGPRRRANAADPRRPSCPPPPPPPRPPLLLLLLAPRSVRKLAETSVGTPVVGDV</sequence>
<keyword evidence="3" id="KW-1185">Reference proteome</keyword>
<proteinExistence type="predicted"/>
<dbReference type="AlphaFoldDB" id="A0AAD7WXV1"/>
<evidence type="ECO:0000256" key="1">
    <source>
        <dbReference type="SAM" id="MobiDB-lite"/>
    </source>
</evidence>
<feature type="region of interest" description="Disordered" evidence="1">
    <location>
        <begin position="126"/>
        <end position="165"/>
    </location>
</feature>
<feature type="compositionally biased region" description="Pro residues" evidence="1">
    <location>
        <begin position="151"/>
        <end position="163"/>
    </location>
</feature>
<accession>A0AAD7WXV1</accession>